<dbReference type="CDD" id="cd00325">
    <property type="entry name" value="chitinase_GH19"/>
    <property type="match status" value="1"/>
</dbReference>
<comment type="catalytic activity">
    <reaction evidence="1">
        <text>Random endo-hydrolysis of N-acetyl-beta-D-glucosaminide (1-&gt;4)-beta-linkages in chitin and chitodextrins.</text>
        <dbReference type="EC" id="3.2.1.14"/>
    </reaction>
</comment>
<keyword evidence="4 9" id="KW-1015">Disulfide bond</keyword>
<dbReference type="OMA" id="CKDQKPY"/>
<evidence type="ECO:0000256" key="9">
    <source>
        <dbReference type="PIRSR" id="PIRSR001060-2"/>
    </source>
</evidence>
<dbReference type="InterPro" id="IPR023346">
    <property type="entry name" value="Lysozyme-like_dom_sf"/>
</dbReference>
<dbReference type="PANTHER" id="PTHR22595">
    <property type="entry name" value="CHITINASE-RELATED"/>
    <property type="match status" value="1"/>
</dbReference>
<keyword evidence="6" id="KW-0326">Glycosidase</keyword>
<dbReference type="InterPro" id="IPR016283">
    <property type="entry name" value="Glyco_hydro_19"/>
</dbReference>
<protein>
    <recommendedName>
        <fullName evidence="2">chitinase</fullName>
        <ecNumber evidence="2">3.2.1.14</ecNumber>
    </recommendedName>
</protein>
<evidence type="ECO:0000313" key="11">
    <source>
        <dbReference type="EMBL" id="EMS62199.1"/>
    </source>
</evidence>
<dbReference type="GO" id="GO:0006032">
    <property type="term" value="P:chitin catabolic process"/>
    <property type="evidence" value="ECO:0007669"/>
    <property type="project" value="InterPro"/>
</dbReference>
<dbReference type="EMBL" id="KD085459">
    <property type="protein sequence ID" value="EMS62199.1"/>
    <property type="molecule type" value="Genomic_DNA"/>
</dbReference>
<name>M8AMQ6_TRIUA</name>
<evidence type="ECO:0000256" key="3">
    <source>
        <dbReference type="ARBA" id="ARBA00022801"/>
    </source>
</evidence>
<dbReference type="eggNOG" id="KOG4742">
    <property type="taxonomic scope" value="Eukaryota"/>
</dbReference>
<feature type="disulfide bond" evidence="9">
    <location>
        <begin position="153"/>
        <end position="185"/>
    </location>
</feature>
<dbReference type="AlphaFoldDB" id="M8AMQ6"/>
<dbReference type="GO" id="GO:0016998">
    <property type="term" value="P:cell wall macromolecule catabolic process"/>
    <property type="evidence" value="ECO:0007669"/>
    <property type="project" value="InterPro"/>
</dbReference>
<sequence length="198" mass="21235">MSQCSGCGGGVASIVSGDLFERFLLHRNDAACLARGFYTYDAFLAAAGAFPAFGTTGDLDTRKREVAAFFGQTSHETTGGWPTAPDGPFSWGYCFKQEQGSPPSYCDQSADWPCAPGKQYYGRGPIQLTQDSAAGRVPGYGVITNVINGGIECGMGQNDRVADRIGFYKRYCDIFGIGYGDNLDCYNQLSFNIGLAVQ</sequence>
<feature type="disulfide bond" evidence="9">
    <location>
        <begin position="32"/>
        <end position="94"/>
    </location>
</feature>
<dbReference type="PIRSF" id="PIRSF001060">
    <property type="entry name" value="Endochitinase"/>
    <property type="match status" value="1"/>
</dbReference>
<evidence type="ECO:0000256" key="1">
    <source>
        <dbReference type="ARBA" id="ARBA00000822"/>
    </source>
</evidence>
<keyword evidence="5" id="KW-0119">Carbohydrate metabolism</keyword>
<feature type="active site" description="Proton donor" evidence="8">
    <location>
        <position position="76"/>
    </location>
</feature>
<dbReference type="Gene3D" id="1.10.530.10">
    <property type="match status" value="1"/>
</dbReference>
<reference evidence="11" key="1">
    <citation type="journal article" date="2013" name="Nature">
        <title>Draft genome of the wheat A-genome progenitor Triticum urartu.</title>
        <authorList>
            <person name="Ling H.Q."/>
            <person name="Zhao S."/>
            <person name="Liu D."/>
            <person name="Wang J."/>
            <person name="Sun H."/>
            <person name="Zhang C."/>
            <person name="Fan H."/>
            <person name="Li D."/>
            <person name="Dong L."/>
            <person name="Tao Y."/>
            <person name="Gao C."/>
            <person name="Wu H."/>
            <person name="Li Y."/>
            <person name="Cui Y."/>
            <person name="Guo X."/>
            <person name="Zheng S."/>
            <person name="Wang B."/>
            <person name="Yu K."/>
            <person name="Liang Q."/>
            <person name="Yang W."/>
            <person name="Lou X."/>
            <person name="Chen J."/>
            <person name="Feng M."/>
            <person name="Jian J."/>
            <person name="Zhang X."/>
            <person name="Luo G."/>
            <person name="Jiang Y."/>
            <person name="Liu J."/>
            <person name="Wang Z."/>
            <person name="Sha Y."/>
            <person name="Zhang B."/>
            <person name="Wu H."/>
            <person name="Tang D."/>
            <person name="Shen Q."/>
            <person name="Xue P."/>
            <person name="Zou S."/>
            <person name="Wang X."/>
            <person name="Liu X."/>
            <person name="Wang F."/>
            <person name="Yang Y."/>
            <person name="An X."/>
            <person name="Dong Z."/>
            <person name="Zhang K."/>
            <person name="Zhang X."/>
            <person name="Luo M.C."/>
            <person name="Dvorak J."/>
            <person name="Tong Y."/>
            <person name="Wang J."/>
            <person name="Yang H."/>
            <person name="Li Z."/>
            <person name="Wang D."/>
            <person name="Zhang A."/>
            <person name="Wang J."/>
        </authorList>
    </citation>
    <scope>NUCLEOTIDE SEQUENCE</scope>
</reference>
<dbReference type="EC" id="3.2.1.14" evidence="2"/>
<keyword evidence="7" id="KW-0624">Polysaccharide degradation</keyword>
<evidence type="ECO:0000256" key="8">
    <source>
        <dbReference type="PIRSR" id="PIRSR001060-1"/>
    </source>
</evidence>
<gene>
    <name evidence="11" type="ORF">TRIUR3_05515</name>
</gene>
<evidence type="ECO:0000256" key="7">
    <source>
        <dbReference type="ARBA" id="ARBA00023326"/>
    </source>
</evidence>
<dbReference type="SUPFAM" id="SSF53955">
    <property type="entry name" value="Lysozyme-like"/>
    <property type="match status" value="1"/>
</dbReference>
<evidence type="ECO:0000256" key="4">
    <source>
        <dbReference type="ARBA" id="ARBA00023157"/>
    </source>
</evidence>
<dbReference type="Pfam" id="PF00182">
    <property type="entry name" value="Glyco_hydro_19"/>
    <property type="match status" value="1"/>
</dbReference>
<dbReference type="GO" id="GO:0050832">
    <property type="term" value="P:defense response to fungus"/>
    <property type="evidence" value="ECO:0007669"/>
    <property type="project" value="TreeGrafter"/>
</dbReference>
<dbReference type="PROSITE" id="PS00773">
    <property type="entry name" value="CHITINASE_19_1"/>
    <property type="match status" value="1"/>
</dbReference>
<accession>M8AMQ6</accession>
<dbReference type="PANTHER" id="PTHR22595:SF206">
    <property type="entry name" value="CHITINASE"/>
    <property type="match status" value="1"/>
</dbReference>
<dbReference type="GO" id="GO:0000272">
    <property type="term" value="P:polysaccharide catabolic process"/>
    <property type="evidence" value="ECO:0007669"/>
    <property type="project" value="UniProtKB-KW"/>
</dbReference>
<proteinExistence type="predicted"/>
<dbReference type="InterPro" id="IPR000726">
    <property type="entry name" value="Glyco_hydro_19_cat"/>
</dbReference>
<evidence type="ECO:0000256" key="6">
    <source>
        <dbReference type="ARBA" id="ARBA00023295"/>
    </source>
</evidence>
<evidence type="ECO:0000256" key="2">
    <source>
        <dbReference type="ARBA" id="ARBA00012729"/>
    </source>
</evidence>
<dbReference type="STRING" id="4572.M8AMQ6"/>
<organism evidence="11">
    <name type="scientific">Triticum urartu</name>
    <name type="common">Red wild einkorn</name>
    <name type="synonym">Crithodium urartu</name>
    <dbReference type="NCBI Taxonomy" id="4572"/>
    <lineage>
        <taxon>Eukaryota</taxon>
        <taxon>Viridiplantae</taxon>
        <taxon>Streptophyta</taxon>
        <taxon>Embryophyta</taxon>
        <taxon>Tracheophyta</taxon>
        <taxon>Spermatophyta</taxon>
        <taxon>Magnoliopsida</taxon>
        <taxon>Liliopsida</taxon>
        <taxon>Poales</taxon>
        <taxon>Poaceae</taxon>
        <taxon>BOP clade</taxon>
        <taxon>Pooideae</taxon>
        <taxon>Triticodae</taxon>
        <taxon>Triticeae</taxon>
        <taxon>Triticinae</taxon>
        <taxon>Triticum</taxon>
    </lineage>
</organism>
<evidence type="ECO:0000259" key="10">
    <source>
        <dbReference type="PROSITE" id="PS00773"/>
    </source>
</evidence>
<feature type="domain" description="Glycoside hydrolase family 19 catalytic" evidence="10">
    <location>
        <begin position="32"/>
        <end position="54"/>
    </location>
</feature>
<keyword evidence="3" id="KW-0378">Hydrolase</keyword>
<dbReference type="GO" id="GO:0008843">
    <property type="term" value="F:endochitinase activity"/>
    <property type="evidence" value="ECO:0007669"/>
    <property type="project" value="UniProtKB-EC"/>
</dbReference>
<evidence type="ECO:0000256" key="5">
    <source>
        <dbReference type="ARBA" id="ARBA00023277"/>
    </source>
</evidence>
<feature type="disulfide bond" evidence="9">
    <location>
        <begin position="106"/>
        <end position="114"/>
    </location>
</feature>